<evidence type="ECO:0000313" key="2">
    <source>
        <dbReference type="Proteomes" id="UP000680805"/>
    </source>
</evidence>
<name>A0A975NL60_9BRAD</name>
<organism evidence="1 2">
    <name type="scientific">Bradyrhizobium sediminis</name>
    <dbReference type="NCBI Taxonomy" id="2840469"/>
    <lineage>
        <taxon>Bacteria</taxon>
        <taxon>Pseudomonadati</taxon>
        <taxon>Pseudomonadota</taxon>
        <taxon>Alphaproteobacteria</taxon>
        <taxon>Hyphomicrobiales</taxon>
        <taxon>Nitrobacteraceae</taxon>
        <taxon>Bradyrhizobium</taxon>
    </lineage>
</organism>
<evidence type="ECO:0000313" key="1">
    <source>
        <dbReference type="EMBL" id="QWG16536.1"/>
    </source>
</evidence>
<protein>
    <submittedName>
        <fullName evidence="1">Uncharacterized protein</fullName>
    </submittedName>
</protein>
<reference evidence="1" key="1">
    <citation type="submission" date="2021-06" db="EMBL/GenBank/DDBJ databases">
        <title>Bradyrhizobium sp. S2-11-2 Genome sequencing.</title>
        <authorList>
            <person name="Jin L."/>
        </authorList>
    </citation>
    <scope>NUCLEOTIDE SEQUENCE</scope>
    <source>
        <strain evidence="1">S2-11-2</strain>
    </source>
</reference>
<gene>
    <name evidence="1" type="ORF">KMZ68_16165</name>
</gene>
<dbReference type="EMBL" id="CP076135">
    <property type="protein sequence ID" value="QWG16536.1"/>
    <property type="molecule type" value="Genomic_DNA"/>
</dbReference>
<dbReference type="AlphaFoldDB" id="A0A975NL60"/>
<dbReference type="Proteomes" id="UP000680805">
    <property type="component" value="Chromosome"/>
</dbReference>
<sequence length="48" mass="5041">MENSGMRLRRVTAPHALAGIADTSRERILIDLGDFIAEIEAGAGNGAC</sequence>
<dbReference type="RefSeq" id="WP_215612241.1">
    <property type="nucleotide sequence ID" value="NZ_CP076135.1"/>
</dbReference>
<proteinExistence type="predicted"/>
<accession>A0A975NL60</accession>
<dbReference type="KEGG" id="bsei:KMZ68_16165"/>